<evidence type="ECO:0000259" key="1">
    <source>
        <dbReference type="Pfam" id="PF20700"/>
    </source>
</evidence>
<dbReference type="Proteomes" id="UP001458880">
    <property type="component" value="Unassembled WGS sequence"/>
</dbReference>
<evidence type="ECO:0000313" key="3">
    <source>
        <dbReference type="Proteomes" id="UP001458880"/>
    </source>
</evidence>
<dbReference type="InterPro" id="IPR049012">
    <property type="entry name" value="Mutator_transp_dom"/>
</dbReference>
<protein>
    <recommendedName>
        <fullName evidence="1">Mutator-like transposase domain-containing protein</fullName>
    </recommendedName>
</protein>
<proteinExistence type="predicted"/>
<comment type="caution">
    <text evidence="2">The sequence shown here is derived from an EMBL/GenBank/DDBJ whole genome shotgun (WGS) entry which is preliminary data.</text>
</comment>
<keyword evidence="3" id="KW-1185">Reference proteome</keyword>
<sequence length="330" mass="37137">MPYTYKLPTYINSGSEDIHTSHMDHSYAKHMDNKIENGNTLKSFPGDVSNIAINTEENIATCQGDDNLAFIMEPEESNHDTGTCSSSLPVEEIYSSFPLSGRRVVDIQYFMDQIIKSGNHAPFNCSFLHMELMKQERRGLASTYIFRCRLCNIIQKVHTDNADCSDVDVNTGIVFGATSIGIGYSQCNELLTTINVPFMAANTFASKERNLATVIHKTTIEVMEEAGVEEAQLAREAGDIDSEGIPCITVVADGAWSKRSYNVNYNAASGVACIIGKEQEKTTIPWCQKQILLHMCESRKQRRQRPAAYVLQKLDFLIHRNAERYYCRRF</sequence>
<dbReference type="Pfam" id="PF20700">
    <property type="entry name" value="Mutator"/>
    <property type="match status" value="1"/>
</dbReference>
<dbReference type="AlphaFoldDB" id="A0AAW1L4R2"/>
<name>A0AAW1L4R2_POPJA</name>
<organism evidence="2 3">
    <name type="scientific">Popillia japonica</name>
    <name type="common">Japanese beetle</name>
    <dbReference type="NCBI Taxonomy" id="7064"/>
    <lineage>
        <taxon>Eukaryota</taxon>
        <taxon>Metazoa</taxon>
        <taxon>Ecdysozoa</taxon>
        <taxon>Arthropoda</taxon>
        <taxon>Hexapoda</taxon>
        <taxon>Insecta</taxon>
        <taxon>Pterygota</taxon>
        <taxon>Neoptera</taxon>
        <taxon>Endopterygota</taxon>
        <taxon>Coleoptera</taxon>
        <taxon>Polyphaga</taxon>
        <taxon>Scarabaeiformia</taxon>
        <taxon>Scarabaeidae</taxon>
        <taxon>Rutelinae</taxon>
        <taxon>Popillia</taxon>
    </lineage>
</organism>
<gene>
    <name evidence="2" type="ORF">QE152_g18110</name>
</gene>
<dbReference type="EMBL" id="JASPKY010000172">
    <property type="protein sequence ID" value="KAK9728157.1"/>
    <property type="molecule type" value="Genomic_DNA"/>
</dbReference>
<accession>A0AAW1L4R2</accession>
<feature type="domain" description="Mutator-like transposase" evidence="1">
    <location>
        <begin position="101"/>
        <end position="281"/>
    </location>
</feature>
<evidence type="ECO:0000313" key="2">
    <source>
        <dbReference type="EMBL" id="KAK9728157.1"/>
    </source>
</evidence>
<reference evidence="2 3" key="1">
    <citation type="journal article" date="2024" name="BMC Genomics">
        <title>De novo assembly and annotation of Popillia japonica's genome with initial clues to its potential as an invasive pest.</title>
        <authorList>
            <person name="Cucini C."/>
            <person name="Boschi S."/>
            <person name="Funari R."/>
            <person name="Cardaioli E."/>
            <person name="Iannotti N."/>
            <person name="Marturano G."/>
            <person name="Paoli F."/>
            <person name="Bruttini M."/>
            <person name="Carapelli A."/>
            <person name="Frati F."/>
            <person name="Nardi F."/>
        </authorList>
    </citation>
    <scope>NUCLEOTIDE SEQUENCE [LARGE SCALE GENOMIC DNA]</scope>
    <source>
        <strain evidence="2">DMR45628</strain>
    </source>
</reference>